<dbReference type="SUPFAM" id="SSF56436">
    <property type="entry name" value="C-type lectin-like"/>
    <property type="match status" value="1"/>
</dbReference>
<dbReference type="GO" id="GO:0009986">
    <property type="term" value="C:cell surface"/>
    <property type="evidence" value="ECO:0007669"/>
    <property type="project" value="TreeGrafter"/>
</dbReference>
<protein>
    <recommendedName>
        <fullName evidence="9">Glycoside hydrolase family 5 domain-containing protein</fullName>
    </recommendedName>
</protein>
<dbReference type="InterPro" id="IPR001547">
    <property type="entry name" value="Glyco_hydro_5"/>
</dbReference>
<dbReference type="Gene3D" id="3.10.100.10">
    <property type="entry name" value="Mannose-Binding Protein A, subunit A"/>
    <property type="match status" value="1"/>
</dbReference>
<dbReference type="InterPro" id="IPR017853">
    <property type="entry name" value="GH"/>
</dbReference>
<dbReference type="PANTHER" id="PTHR31297">
    <property type="entry name" value="GLUCAN ENDO-1,6-BETA-GLUCOSIDASE B"/>
    <property type="match status" value="1"/>
</dbReference>
<evidence type="ECO:0000256" key="6">
    <source>
        <dbReference type="ARBA" id="ARBA00023326"/>
    </source>
</evidence>
<evidence type="ECO:0000313" key="10">
    <source>
        <dbReference type="EMBL" id="AVP97183.1"/>
    </source>
</evidence>
<evidence type="ECO:0000256" key="3">
    <source>
        <dbReference type="ARBA" id="ARBA00023001"/>
    </source>
</evidence>
<keyword evidence="3" id="KW-0136">Cellulose degradation</keyword>
<keyword evidence="11" id="KW-1185">Reference proteome</keyword>
<dbReference type="SUPFAM" id="SSF51445">
    <property type="entry name" value="(Trans)glycosidases"/>
    <property type="match status" value="1"/>
</dbReference>
<dbReference type="GO" id="GO:0005576">
    <property type="term" value="C:extracellular region"/>
    <property type="evidence" value="ECO:0007669"/>
    <property type="project" value="TreeGrafter"/>
</dbReference>
<evidence type="ECO:0000256" key="5">
    <source>
        <dbReference type="ARBA" id="ARBA00023295"/>
    </source>
</evidence>
<name>A0A2P1PQQ6_9GAMM</name>
<dbReference type="Pfam" id="PF00150">
    <property type="entry name" value="Cellulase"/>
    <property type="match status" value="1"/>
</dbReference>
<evidence type="ECO:0000256" key="4">
    <source>
        <dbReference type="ARBA" id="ARBA00023277"/>
    </source>
</evidence>
<comment type="similarity">
    <text evidence="1 7">Belongs to the glycosyl hydrolase 5 (cellulase A) family.</text>
</comment>
<evidence type="ECO:0000313" key="11">
    <source>
        <dbReference type="Proteomes" id="UP000241074"/>
    </source>
</evidence>
<feature type="chain" id="PRO_5015117315" description="Glycoside hydrolase family 5 domain-containing protein" evidence="8">
    <location>
        <begin position="22"/>
        <end position="538"/>
    </location>
</feature>
<keyword evidence="8" id="KW-0732">Signal</keyword>
<evidence type="ECO:0000256" key="8">
    <source>
        <dbReference type="SAM" id="SignalP"/>
    </source>
</evidence>
<keyword evidence="6" id="KW-0624">Polysaccharide degradation</keyword>
<gene>
    <name evidence="10" type="ORF">C7S18_08240</name>
</gene>
<dbReference type="GO" id="GO:0008422">
    <property type="term" value="F:beta-glucosidase activity"/>
    <property type="evidence" value="ECO:0007669"/>
    <property type="project" value="TreeGrafter"/>
</dbReference>
<keyword evidence="2 7" id="KW-0378">Hydrolase</keyword>
<dbReference type="AlphaFoldDB" id="A0A2P1PQQ6"/>
<dbReference type="RefSeq" id="WP_106891107.1">
    <property type="nucleotide sequence ID" value="NZ_CP027860.1"/>
</dbReference>
<evidence type="ECO:0000256" key="7">
    <source>
        <dbReference type="RuleBase" id="RU361153"/>
    </source>
</evidence>
<evidence type="ECO:0000256" key="1">
    <source>
        <dbReference type="ARBA" id="ARBA00005641"/>
    </source>
</evidence>
<keyword evidence="4" id="KW-0119">Carbohydrate metabolism</keyword>
<proteinExistence type="inferred from homology"/>
<dbReference type="OrthoDB" id="3078267at2"/>
<evidence type="ECO:0000256" key="2">
    <source>
        <dbReference type="ARBA" id="ARBA00022801"/>
    </source>
</evidence>
<dbReference type="EMBL" id="CP027860">
    <property type="protein sequence ID" value="AVP97183.1"/>
    <property type="molecule type" value="Genomic_DNA"/>
</dbReference>
<reference evidence="10 11" key="2">
    <citation type="submission" date="2018-03" db="EMBL/GenBank/DDBJ databases">
        <authorList>
            <person name="Keele B.F."/>
        </authorList>
    </citation>
    <scope>NUCLEOTIDE SEQUENCE [LARGE SCALE GENOMIC DNA]</scope>
    <source>
        <strain evidence="10 11">D13</strain>
    </source>
</reference>
<dbReference type="InterPro" id="IPR050386">
    <property type="entry name" value="Glycosyl_hydrolase_5"/>
</dbReference>
<dbReference type="InterPro" id="IPR016187">
    <property type="entry name" value="CTDL_fold"/>
</dbReference>
<organism evidence="10 11">
    <name type="scientific">Ahniella affigens</name>
    <dbReference type="NCBI Taxonomy" id="2021234"/>
    <lineage>
        <taxon>Bacteria</taxon>
        <taxon>Pseudomonadati</taxon>
        <taxon>Pseudomonadota</taxon>
        <taxon>Gammaproteobacteria</taxon>
        <taxon>Lysobacterales</taxon>
        <taxon>Rhodanobacteraceae</taxon>
        <taxon>Ahniella</taxon>
    </lineage>
</organism>
<dbReference type="KEGG" id="xba:C7S18_08240"/>
<dbReference type="PANTHER" id="PTHR31297:SF41">
    <property type="entry name" value="ENDOGLUCANASE, PUTATIVE (AFU_ORTHOLOGUE AFUA_5G01830)-RELATED"/>
    <property type="match status" value="1"/>
</dbReference>
<dbReference type="Gene3D" id="3.20.20.80">
    <property type="entry name" value="Glycosidases"/>
    <property type="match status" value="1"/>
</dbReference>
<accession>A0A2P1PQQ6</accession>
<dbReference type="GO" id="GO:0030245">
    <property type="term" value="P:cellulose catabolic process"/>
    <property type="evidence" value="ECO:0007669"/>
    <property type="project" value="UniProtKB-KW"/>
</dbReference>
<sequence length="538" mass="59810">MRPNQFRLCLALLIATSAAHAGDSRMTFFVTSEGIDGSARLGGLRGADAHCQRLAEAAGVGRREWHAYLSTAAQGASPGISARDRIGTGPWHNVNGELVARDVDDLHSGRNRLDRRIALTEKGEPVPAKAHDILTGSDESGRLAYAYGEPATCSNWTSNGDGTAMMGHHDRFLSRGARFPYWSRSWVASHPSRGCDAARISQTGSAGLFYCFATDGGGKGVSPPHPPLNSDAEPVSELAFEPHFKRGLNIAHWLSHNYLPEAPYGATWFDEEDVTWIAAQGFDHLRLRIAGDRLIDQNGDIDEANIVPIDKALRWARRHHLGIVLTMLSLPGFRHAVIGEPEPTDKSSPFTDIETLYDAEYVWWHLARRYADEGKHLRFEVLHRPGATDKLSMRNFNETMLKTIRASNPDRVVYLTSRDMQLATLAEVMESDVIASDWNVALAFEDHKSSPFEAYYPQYIEAVKRAAWGRELYLAEYGVCEGSDDAYATSYLRKMRDITTQQNWSWALYDYQSGCAVRDDKGNPTRVLSGLELSRATP</sequence>
<dbReference type="Proteomes" id="UP000241074">
    <property type="component" value="Chromosome"/>
</dbReference>
<evidence type="ECO:0000259" key="9">
    <source>
        <dbReference type="Pfam" id="PF00150"/>
    </source>
</evidence>
<dbReference type="InterPro" id="IPR016186">
    <property type="entry name" value="C-type_lectin-like/link_sf"/>
</dbReference>
<reference evidence="10 11" key="1">
    <citation type="submission" date="2018-03" db="EMBL/GenBank/DDBJ databases">
        <title>Ahniella affigens gen. nov., sp. nov., a gammaproteobacterium isolated from sandy soil near a stream.</title>
        <authorList>
            <person name="Ko Y."/>
            <person name="Kim J.-H."/>
        </authorList>
    </citation>
    <scope>NUCLEOTIDE SEQUENCE [LARGE SCALE GENOMIC DNA]</scope>
    <source>
        <strain evidence="10 11">D13</strain>
    </source>
</reference>
<feature type="signal peptide" evidence="8">
    <location>
        <begin position="1"/>
        <end position="21"/>
    </location>
</feature>
<keyword evidence="5 7" id="KW-0326">Glycosidase</keyword>
<feature type="domain" description="Glycoside hydrolase family 5" evidence="9">
    <location>
        <begin position="272"/>
        <end position="512"/>
    </location>
</feature>